<protein>
    <recommendedName>
        <fullName evidence="4">EF-hand domain-containing protein</fullName>
    </recommendedName>
</protein>
<evidence type="ECO:0000256" key="1">
    <source>
        <dbReference type="SAM" id="MobiDB-lite"/>
    </source>
</evidence>
<reference evidence="2" key="4">
    <citation type="submission" date="2019-03" db="UniProtKB">
        <authorList>
            <consortium name="EnsemblPlants"/>
        </authorList>
    </citation>
    <scope>IDENTIFICATION</scope>
</reference>
<dbReference type="SUPFAM" id="SSF47473">
    <property type="entry name" value="EF-hand"/>
    <property type="match status" value="1"/>
</dbReference>
<sequence>SRRRREEGDRGWRLRGPPPPWAEEHQRIYTDWFVLADPDGDGRVTGANATKFLAMSGLSLADLKQVSEPSADTSRCHC</sequence>
<feature type="region of interest" description="Disordered" evidence="1">
    <location>
        <begin position="1"/>
        <end position="20"/>
    </location>
</feature>
<evidence type="ECO:0000313" key="3">
    <source>
        <dbReference type="Proteomes" id="UP000015105"/>
    </source>
</evidence>
<dbReference type="Gene3D" id="1.10.238.10">
    <property type="entry name" value="EF-hand"/>
    <property type="match status" value="1"/>
</dbReference>
<feature type="compositionally biased region" description="Basic and acidic residues" evidence="1">
    <location>
        <begin position="1"/>
        <end position="12"/>
    </location>
</feature>
<dbReference type="EnsemblPlants" id="AET3Gv20718800.12">
    <property type="protein sequence ID" value="AET3Gv20718800.12"/>
    <property type="gene ID" value="AET3Gv20718800"/>
</dbReference>
<dbReference type="AlphaFoldDB" id="A0A453FLS9"/>
<name>A0A453FLS9_AEGTS</name>
<accession>A0A453FLS9</accession>
<reference evidence="3" key="2">
    <citation type="journal article" date="2017" name="Nat. Plants">
        <title>The Aegilops tauschii genome reveals multiple impacts of transposons.</title>
        <authorList>
            <person name="Zhao G."/>
            <person name="Zou C."/>
            <person name="Li K."/>
            <person name="Wang K."/>
            <person name="Li T."/>
            <person name="Gao L."/>
            <person name="Zhang X."/>
            <person name="Wang H."/>
            <person name="Yang Z."/>
            <person name="Liu X."/>
            <person name="Jiang W."/>
            <person name="Mao L."/>
            <person name="Kong X."/>
            <person name="Jiao Y."/>
            <person name="Jia J."/>
        </authorList>
    </citation>
    <scope>NUCLEOTIDE SEQUENCE [LARGE SCALE GENOMIC DNA]</scope>
    <source>
        <strain evidence="3">cv. AL8/78</strain>
    </source>
</reference>
<proteinExistence type="predicted"/>
<organism evidence="2 3">
    <name type="scientific">Aegilops tauschii subsp. strangulata</name>
    <name type="common">Goatgrass</name>
    <dbReference type="NCBI Taxonomy" id="200361"/>
    <lineage>
        <taxon>Eukaryota</taxon>
        <taxon>Viridiplantae</taxon>
        <taxon>Streptophyta</taxon>
        <taxon>Embryophyta</taxon>
        <taxon>Tracheophyta</taxon>
        <taxon>Spermatophyta</taxon>
        <taxon>Magnoliopsida</taxon>
        <taxon>Liliopsida</taxon>
        <taxon>Poales</taxon>
        <taxon>Poaceae</taxon>
        <taxon>BOP clade</taxon>
        <taxon>Pooideae</taxon>
        <taxon>Triticodae</taxon>
        <taxon>Triticeae</taxon>
        <taxon>Triticinae</taxon>
        <taxon>Aegilops</taxon>
    </lineage>
</organism>
<evidence type="ECO:0000313" key="2">
    <source>
        <dbReference type="EnsemblPlants" id="AET3Gv20718800.12"/>
    </source>
</evidence>
<dbReference type="InterPro" id="IPR011992">
    <property type="entry name" value="EF-hand-dom_pair"/>
</dbReference>
<evidence type="ECO:0008006" key="4">
    <source>
        <dbReference type="Google" id="ProtNLM"/>
    </source>
</evidence>
<dbReference type="Gramene" id="AET3Gv20718800.12">
    <property type="protein sequence ID" value="AET3Gv20718800.12"/>
    <property type="gene ID" value="AET3Gv20718800"/>
</dbReference>
<reference evidence="2" key="3">
    <citation type="journal article" date="2017" name="Nature">
        <title>Genome sequence of the progenitor of the wheat D genome Aegilops tauschii.</title>
        <authorList>
            <person name="Luo M.C."/>
            <person name="Gu Y.Q."/>
            <person name="Puiu D."/>
            <person name="Wang H."/>
            <person name="Twardziok S.O."/>
            <person name="Deal K.R."/>
            <person name="Huo N."/>
            <person name="Zhu T."/>
            <person name="Wang L."/>
            <person name="Wang Y."/>
            <person name="McGuire P.E."/>
            <person name="Liu S."/>
            <person name="Long H."/>
            <person name="Ramasamy R.K."/>
            <person name="Rodriguez J.C."/>
            <person name="Van S.L."/>
            <person name="Yuan L."/>
            <person name="Wang Z."/>
            <person name="Xia Z."/>
            <person name="Xiao L."/>
            <person name="Anderson O.D."/>
            <person name="Ouyang S."/>
            <person name="Liang Y."/>
            <person name="Zimin A.V."/>
            <person name="Pertea G."/>
            <person name="Qi P."/>
            <person name="Bennetzen J.L."/>
            <person name="Dai X."/>
            <person name="Dawson M.W."/>
            <person name="Muller H.G."/>
            <person name="Kugler K."/>
            <person name="Rivarola-Duarte L."/>
            <person name="Spannagl M."/>
            <person name="Mayer K.F.X."/>
            <person name="Lu F.H."/>
            <person name="Bevan M.W."/>
            <person name="Leroy P."/>
            <person name="Li P."/>
            <person name="You F.M."/>
            <person name="Sun Q."/>
            <person name="Liu Z."/>
            <person name="Lyons E."/>
            <person name="Wicker T."/>
            <person name="Salzberg S.L."/>
            <person name="Devos K.M."/>
            <person name="Dvorak J."/>
        </authorList>
    </citation>
    <scope>NUCLEOTIDE SEQUENCE [LARGE SCALE GENOMIC DNA]</scope>
    <source>
        <strain evidence="2">cv. AL8/78</strain>
    </source>
</reference>
<keyword evidence="3" id="KW-1185">Reference proteome</keyword>
<reference evidence="3" key="1">
    <citation type="journal article" date="2014" name="Science">
        <title>Ancient hybridizations among the ancestral genomes of bread wheat.</title>
        <authorList>
            <consortium name="International Wheat Genome Sequencing Consortium,"/>
            <person name="Marcussen T."/>
            <person name="Sandve S.R."/>
            <person name="Heier L."/>
            <person name="Spannagl M."/>
            <person name="Pfeifer M."/>
            <person name="Jakobsen K.S."/>
            <person name="Wulff B.B."/>
            <person name="Steuernagel B."/>
            <person name="Mayer K.F."/>
            <person name="Olsen O.A."/>
        </authorList>
    </citation>
    <scope>NUCLEOTIDE SEQUENCE [LARGE SCALE GENOMIC DNA]</scope>
    <source>
        <strain evidence="3">cv. AL8/78</strain>
    </source>
</reference>
<dbReference type="Proteomes" id="UP000015105">
    <property type="component" value="Chromosome 3D"/>
</dbReference>
<reference evidence="2" key="5">
    <citation type="journal article" date="2021" name="G3 (Bethesda)">
        <title>Aegilops tauschii genome assembly Aet v5.0 features greater sequence contiguity and improved annotation.</title>
        <authorList>
            <person name="Wang L."/>
            <person name="Zhu T."/>
            <person name="Rodriguez J.C."/>
            <person name="Deal K.R."/>
            <person name="Dubcovsky J."/>
            <person name="McGuire P.E."/>
            <person name="Lux T."/>
            <person name="Spannagl M."/>
            <person name="Mayer K.F.X."/>
            <person name="Baldrich P."/>
            <person name="Meyers B.C."/>
            <person name="Huo N."/>
            <person name="Gu Y.Q."/>
            <person name="Zhou H."/>
            <person name="Devos K.M."/>
            <person name="Bennetzen J.L."/>
            <person name="Unver T."/>
            <person name="Budak H."/>
            <person name="Gulick P.J."/>
            <person name="Galiba G."/>
            <person name="Kalapos B."/>
            <person name="Nelson D.R."/>
            <person name="Li P."/>
            <person name="You F.M."/>
            <person name="Luo M.C."/>
            <person name="Dvorak J."/>
        </authorList>
    </citation>
    <scope>NUCLEOTIDE SEQUENCE [LARGE SCALE GENOMIC DNA]</scope>
    <source>
        <strain evidence="2">cv. AL8/78</strain>
    </source>
</reference>